<feature type="compositionally biased region" description="Basic residues" evidence="1">
    <location>
        <begin position="59"/>
        <end position="73"/>
    </location>
</feature>
<evidence type="ECO:0000256" key="1">
    <source>
        <dbReference type="SAM" id="MobiDB-lite"/>
    </source>
</evidence>
<feature type="region of interest" description="Disordered" evidence="1">
    <location>
        <begin position="54"/>
        <end position="73"/>
    </location>
</feature>
<feature type="region of interest" description="Disordered" evidence="1">
    <location>
        <begin position="13"/>
        <end position="36"/>
    </location>
</feature>
<proteinExistence type="predicted"/>
<dbReference type="EMBL" id="QXWZ01000015">
    <property type="protein sequence ID" value="NBI79101.1"/>
    <property type="molecule type" value="Genomic_DNA"/>
</dbReference>
<dbReference type="AlphaFoldDB" id="A0A845RK07"/>
<reference evidence="2 3" key="1">
    <citation type="submission" date="2018-08" db="EMBL/GenBank/DDBJ databases">
        <title>Murine metabolic-syndrome-specific gut microbial biobank.</title>
        <authorList>
            <person name="Liu C."/>
        </authorList>
    </citation>
    <scope>NUCLEOTIDE SEQUENCE [LARGE SCALE GENOMIC DNA]</scope>
    <source>
        <strain evidence="2 3">X69</strain>
    </source>
</reference>
<gene>
    <name evidence="2" type="ORF">D3Z39_09495</name>
</gene>
<comment type="caution">
    <text evidence="2">The sequence shown here is derived from an EMBL/GenBank/DDBJ whole genome shotgun (WGS) entry which is preliminary data.</text>
</comment>
<organism evidence="2 3">
    <name type="scientific">Anaerotruncus colihominis</name>
    <dbReference type="NCBI Taxonomy" id="169435"/>
    <lineage>
        <taxon>Bacteria</taxon>
        <taxon>Bacillati</taxon>
        <taxon>Bacillota</taxon>
        <taxon>Clostridia</taxon>
        <taxon>Eubacteriales</taxon>
        <taxon>Oscillospiraceae</taxon>
        <taxon>Anaerotruncus</taxon>
    </lineage>
</organism>
<sequence length="86" mass="9114">MACPPLSGGKTGKAGFGCGAHTHPAAPHQPPDGGGKWRAICSAHMISHFLSVRNEKHQRPGGRKCGRPPGRRQKRVYFGEGMLTAA</sequence>
<dbReference type="Proteomes" id="UP000446348">
    <property type="component" value="Unassembled WGS sequence"/>
</dbReference>
<name>A0A845RK07_9FIRM</name>
<evidence type="ECO:0000313" key="3">
    <source>
        <dbReference type="Proteomes" id="UP000446348"/>
    </source>
</evidence>
<evidence type="ECO:0000313" key="2">
    <source>
        <dbReference type="EMBL" id="NBI79101.1"/>
    </source>
</evidence>
<accession>A0A845RK07</accession>
<protein>
    <submittedName>
        <fullName evidence="2">Uncharacterized protein</fullName>
    </submittedName>
</protein>